<feature type="transmembrane region" description="Helical" evidence="11">
    <location>
        <begin position="451"/>
        <end position="473"/>
    </location>
</feature>
<evidence type="ECO:0000256" key="2">
    <source>
        <dbReference type="ARBA" id="ARBA00004651"/>
    </source>
</evidence>
<evidence type="ECO:0000256" key="6">
    <source>
        <dbReference type="ARBA" id="ARBA00022989"/>
    </source>
</evidence>
<dbReference type="PRINTS" id="PR01009">
    <property type="entry name" value="FLGMRINGFLIF"/>
</dbReference>
<proteinExistence type="inferred from homology"/>
<sequence>MSVSQTAEMPLSGPLQEPLALWRRLSLNQRFAVLAALSALVALLLVTLLWGRSPAYQVLFSNLSERDGGTVIAELQKLGVPYRIGAGGAVIEVPSDQVYATRMKLAANGLPKGGNVGFEVLEHQPFGTSQFVEQVNYQRALQGSLARTIESLSAVESATVHLAIPKPSVFLSQAEKPSASVLVKLRPGWVLARAQVAGIVHLVASSVPGLSEKSVTVVDQDGTMLSTVAEENGVQPTQQAYRAQVEQQYRKQIESILAPIAGSDGVRVAVAADLDFSKTESSNIVYGQGHVLSQQTQSSNSTGDGAQAMGVPGALSNQPPGNVVAPFTLSTASAPLTPQQFVQIAPSLKALAPTSASSSATVNYELDKTVSHTQGAVGAIKRLSVSVLVNQQIVEGKPKPMTAEQIAQIKQLVESAMGFDAKRGDQVSVVSMAFSGAEADQKETVWWRAAWFWELVRLVAPYVVALVLGLLAFMAIRRLAAPTVVHRVAEPGLAAEGGGAEPGSSPASAEATAGATSEAGGEGAAAGAPAAEPGPSGELKPDVVRLTNTYEADAAVARELVKQDPRRAAQVIKEWLGDGK</sequence>
<keyword evidence="14" id="KW-0282">Flagellum</keyword>
<organism evidence="14 15">
    <name type="scientific">Tibeticola sediminis</name>
    <dbReference type="NCBI Taxonomy" id="1917811"/>
    <lineage>
        <taxon>Bacteria</taxon>
        <taxon>Pseudomonadati</taxon>
        <taxon>Pseudomonadota</taxon>
        <taxon>Betaproteobacteria</taxon>
        <taxon>Burkholderiales</taxon>
        <taxon>Comamonadaceae</taxon>
        <taxon>Tibeticola</taxon>
    </lineage>
</organism>
<evidence type="ECO:0000256" key="3">
    <source>
        <dbReference type="ARBA" id="ARBA00007971"/>
    </source>
</evidence>
<evidence type="ECO:0000256" key="8">
    <source>
        <dbReference type="ARBA" id="ARBA00023143"/>
    </source>
</evidence>
<dbReference type="GO" id="GO:0005886">
    <property type="term" value="C:plasma membrane"/>
    <property type="evidence" value="ECO:0007669"/>
    <property type="project" value="UniProtKB-SubCell"/>
</dbReference>
<dbReference type="PANTHER" id="PTHR30046:SF0">
    <property type="entry name" value="FLAGELLAR M-RING PROTEIN"/>
    <property type="match status" value="1"/>
</dbReference>
<feature type="domain" description="Flagellar M-ring N-terminal" evidence="12">
    <location>
        <begin position="52"/>
        <end position="226"/>
    </location>
</feature>
<evidence type="ECO:0000313" key="15">
    <source>
        <dbReference type="Proteomes" id="UP000272193"/>
    </source>
</evidence>
<evidence type="ECO:0000256" key="1">
    <source>
        <dbReference type="ARBA" id="ARBA00004117"/>
    </source>
</evidence>
<evidence type="ECO:0000256" key="11">
    <source>
        <dbReference type="SAM" id="Phobius"/>
    </source>
</evidence>
<dbReference type="EMBL" id="RKQL01000002">
    <property type="protein sequence ID" value="RPE70576.1"/>
    <property type="molecule type" value="Genomic_DNA"/>
</dbReference>
<dbReference type="PIRSF" id="PIRSF004862">
    <property type="entry name" value="FliF"/>
    <property type="match status" value="1"/>
</dbReference>
<dbReference type="GO" id="GO:0009431">
    <property type="term" value="C:bacterial-type flagellum basal body, MS ring"/>
    <property type="evidence" value="ECO:0007669"/>
    <property type="project" value="InterPro"/>
</dbReference>
<dbReference type="Gene3D" id="3.30.300.30">
    <property type="match status" value="1"/>
</dbReference>
<comment type="caution">
    <text evidence="14">The sequence shown here is derived from an EMBL/GenBank/DDBJ whole genome shotgun (WGS) entry which is preliminary data.</text>
</comment>
<evidence type="ECO:0000259" key="12">
    <source>
        <dbReference type="Pfam" id="PF01514"/>
    </source>
</evidence>
<evidence type="ECO:0000256" key="9">
    <source>
        <dbReference type="PIRNR" id="PIRNR004862"/>
    </source>
</evidence>
<keyword evidence="4" id="KW-1003">Cell membrane</keyword>
<keyword evidence="8 9" id="KW-0975">Bacterial flagellum</keyword>
<dbReference type="AlphaFoldDB" id="A0A3N4UIR1"/>
<feature type="region of interest" description="Disordered" evidence="10">
    <location>
        <begin position="295"/>
        <end position="315"/>
    </location>
</feature>
<evidence type="ECO:0000256" key="10">
    <source>
        <dbReference type="SAM" id="MobiDB-lite"/>
    </source>
</evidence>
<reference evidence="14 15" key="1">
    <citation type="submission" date="2018-11" db="EMBL/GenBank/DDBJ databases">
        <title>Genomic Encyclopedia of Type Strains, Phase IV (KMG-IV): sequencing the most valuable type-strain genomes for metagenomic binning, comparative biology and taxonomic classification.</title>
        <authorList>
            <person name="Goeker M."/>
        </authorList>
    </citation>
    <scope>NUCLEOTIDE SEQUENCE [LARGE SCALE GENOMIC DNA]</scope>
    <source>
        <strain evidence="14 15">DSM 101684</strain>
    </source>
</reference>
<keyword evidence="7 11" id="KW-0472">Membrane</keyword>
<accession>A0A3N4UIR1</accession>
<dbReference type="GO" id="GO:0003774">
    <property type="term" value="F:cytoskeletal motor activity"/>
    <property type="evidence" value="ECO:0007669"/>
    <property type="project" value="InterPro"/>
</dbReference>
<dbReference type="GO" id="GO:0071973">
    <property type="term" value="P:bacterial-type flagellum-dependent cell motility"/>
    <property type="evidence" value="ECO:0007669"/>
    <property type="project" value="InterPro"/>
</dbReference>
<gene>
    <name evidence="14" type="ORF">EDC62_1058</name>
</gene>
<evidence type="ECO:0000256" key="4">
    <source>
        <dbReference type="ARBA" id="ARBA00022475"/>
    </source>
</evidence>
<evidence type="ECO:0000313" key="14">
    <source>
        <dbReference type="EMBL" id="RPE70576.1"/>
    </source>
</evidence>
<keyword evidence="5 11" id="KW-0812">Transmembrane</keyword>
<keyword evidence="15" id="KW-1185">Reference proteome</keyword>
<comment type="subcellular location">
    <subcellularLocation>
        <location evidence="1 9">Bacterial flagellum basal body</location>
    </subcellularLocation>
    <subcellularLocation>
        <location evidence="2">Cell membrane</location>
        <topology evidence="2">Multi-pass membrane protein</topology>
    </subcellularLocation>
</comment>
<evidence type="ECO:0000256" key="5">
    <source>
        <dbReference type="ARBA" id="ARBA00022692"/>
    </source>
</evidence>
<dbReference type="RefSeq" id="WP_245968764.1">
    <property type="nucleotide sequence ID" value="NZ_RKQL01000002.1"/>
</dbReference>
<dbReference type="Proteomes" id="UP000272193">
    <property type="component" value="Unassembled WGS sequence"/>
</dbReference>
<keyword evidence="14" id="KW-0966">Cell projection</keyword>
<feature type="region of interest" description="Disordered" evidence="10">
    <location>
        <begin position="495"/>
        <end position="543"/>
    </location>
</feature>
<dbReference type="PANTHER" id="PTHR30046">
    <property type="entry name" value="FLAGELLAR M-RING PROTEIN"/>
    <property type="match status" value="1"/>
</dbReference>
<evidence type="ECO:0000256" key="7">
    <source>
        <dbReference type="ARBA" id="ARBA00023136"/>
    </source>
</evidence>
<dbReference type="Pfam" id="PF01514">
    <property type="entry name" value="YscJ_FliF"/>
    <property type="match status" value="1"/>
</dbReference>
<protein>
    <recommendedName>
        <fullName evidence="9">Flagellar M-ring protein</fullName>
    </recommendedName>
</protein>
<keyword evidence="14" id="KW-0969">Cilium</keyword>
<dbReference type="InterPro" id="IPR045851">
    <property type="entry name" value="AMP-bd_C_sf"/>
</dbReference>
<comment type="function">
    <text evidence="9">The M ring may be actively involved in energy transduction.</text>
</comment>
<feature type="compositionally biased region" description="Low complexity" evidence="10">
    <location>
        <begin position="502"/>
        <end position="538"/>
    </location>
</feature>
<name>A0A3N4UIR1_9BURK</name>
<feature type="transmembrane region" description="Helical" evidence="11">
    <location>
        <begin position="31"/>
        <end position="51"/>
    </location>
</feature>
<evidence type="ECO:0000259" key="13">
    <source>
        <dbReference type="Pfam" id="PF08345"/>
    </source>
</evidence>
<dbReference type="NCBIfam" id="TIGR00206">
    <property type="entry name" value="fliF"/>
    <property type="match status" value="1"/>
</dbReference>
<dbReference type="InterPro" id="IPR000067">
    <property type="entry name" value="FlgMring_FliF"/>
</dbReference>
<keyword evidence="6 11" id="KW-1133">Transmembrane helix</keyword>
<feature type="domain" description="Flagellar M-ring C-terminal" evidence="13">
    <location>
        <begin position="257"/>
        <end position="434"/>
    </location>
</feature>
<dbReference type="InterPro" id="IPR013556">
    <property type="entry name" value="Flag_M-ring_C"/>
</dbReference>
<dbReference type="InterPro" id="IPR006182">
    <property type="entry name" value="FliF_N_dom"/>
</dbReference>
<dbReference type="InterPro" id="IPR043427">
    <property type="entry name" value="YscJ/FliF"/>
</dbReference>
<comment type="similarity">
    <text evidence="3 9">Belongs to the FliF family.</text>
</comment>
<dbReference type="Pfam" id="PF08345">
    <property type="entry name" value="YscJ_FliF_C"/>
    <property type="match status" value="1"/>
</dbReference>
<feature type="compositionally biased region" description="Polar residues" evidence="10">
    <location>
        <begin position="295"/>
        <end position="304"/>
    </location>
</feature>